<keyword evidence="3" id="KW-1185">Reference proteome</keyword>
<dbReference type="GeneID" id="33315308"/>
<name>A0A218P6P9_9EURY</name>
<evidence type="ECO:0000259" key="1">
    <source>
        <dbReference type="Pfam" id="PF11537"/>
    </source>
</evidence>
<proteinExistence type="predicted"/>
<gene>
    <name evidence="2" type="ORF">A3L08_03515</name>
</gene>
<feature type="domain" description="Nitrosopumilus output" evidence="1">
    <location>
        <begin position="8"/>
        <end position="88"/>
    </location>
</feature>
<dbReference type="Proteomes" id="UP000197418">
    <property type="component" value="Chromosome"/>
</dbReference>
<dbReference type="KEGG" id="tpaf:A3L08_03515"/>
<dbReference type="AlphaFoldDB" id="A0A218P6P9"/>
<dbReference type="OrthoDB" id="95069at2157"/>
<dbReference type="EMBL" id="CP015102">
    <property type="protein sequence ID" value="ASJ06462.1"/>
    <property type="molecule type" value="Genomic_DNA"/>
</dbReference>
<organism evidence="2 3">
    <name type="scientific">Thermococcus pacificus</name>
    <dbReference type="NCBI Taxonomy" id="71998"/>
    <lineage>
        <taxon>Archaea</taxon>
        <taxon>Methanobacteriati</taxon>
        <taxon>Methanobacteriota</taxon>
        <taxon>Thermococci</taxon>
        <taxon>Thermococcales</taxon>
        <taxon>Thermococcaceae</taxon>
        <taxon>Thermococcus</taxon>
    </lineage>
</organism>
<dbReference type="InterPro" id="IPR044908">
    <property type="entry name" value="NitrOD5-like_sf"/>
</dbReference>
<dbReference type="RefSeq" id="WP_088853720.1">
    <property type="nucleotide sequence ID" value="NZ_CP015102.1"/>
</dbReference>
<evidence type="ECO:0000313" key="2">
    <source>
        <dbReference type="EMBL" id="ASJ06462.1"/>
    </source>
</evidence>
<accession>A0A218P6P9</accession>
<dbReference type="InterPro" id="IPR021609">
    <property type="entry name" value="NitrOD5"/>
</dbReference>
<evidence type="ECO:0000313" key="3">
    <source>
        <dbReference type="Proteomes" id="UP000197418"/>
    </source>
</evidence>
<protein>
    <recommendedName>
        <fullName evidence="1">Nitrosopumilus output domain-containing protein</fullName>
    </recommendedName>
</protein>
<dbReference type="Gene3D" id="1.10.1200.200">
    <property type="entry name" value="Protein of unknown function DUF3227"/>
    <property type="match status" value="1"/>
</dbReference>
<sequence>MSEFHSEINRGMVVATARELLTKFGPHFLVAVEAYLKAKYGETLELAGRDPELFYDAVKDLFGEFAAVMFLQSLVRELHLSVEEESEEGLLKALKSYVGE</sequence>
<reference evidence="2 3" key="1">
    <citation type="submission" date="2016-04" db="EMBL/GenBank/DDBJ databases">
        <title>Complete genome sequence of Thermococcus pacificus type strain P4.</title>
        <authorList>
            <person name="Oger P.M."/>
        </authorList>
    </citation>
    <scope>NUCLEOTIDE SEQUENCE [LARGE SCALE GENOMIC DNA]</scope>
    <source>
        <strain evidence="2 3">P-4</strain>
    </source>
</reference>
<dbReference type="Pfam" id="PF11537">
    <property type="entry name" value="NitrOD5"/>
    <property type="match status" value="1"/>
</dbReference>